<sequence>MLVFLDKNFADDHKELFTDVNKFTLIDDVIYEVDGKTVTEKFDSSAVNTGANASAEEAEEGAEDGSTRGPDFVLACRLKKLDNPFSKKEYLTYLKNYLKTLDFPEDQKKELQAKIQKYMLTNVFPDKKKFAEFEQYVAEELFVDLTTQPYPMICLLNYREDTDAPYMVVFKHGCLEQKL</sequence>
<evidence type="ECO:0000256" key="2">
    <source>
        <dbReference type="SAM" id="MobiDB-lite"/>
    </source>
</evidence>
<organism evidence="4 5">
    <name type="scientific">Patiria miniata</name>
    <name type="common">Bat star</name>
    <name type="synonym">Asterina miniata</name>
    <dbReference type="NCBI Taxonomy" id="46514"/>
    <lineage>
        <taxon>Eukaryota</taxon>
        <taxon>Metazoa</taxon>
        <taxon>Echinodermata</taxon>
        <taxon>Eleutherozoa</taxon>
        <taxon>Asterozoa</taxon>
        <taxon>Asteroidea</taxon>
        <taxon>Valvatacea</taxon>
        <taxon>Valvatida</taxon>
        <taxon>Asterinidae</taxon>
        <taxon>Patiria</taxon>
    </lineage>
</organism>
<dbReference type="GO" id="GO:0005737">
    <property type="term" value="C:cytoplasm"/>
    <property type="evidence" value="ECO:0007669"/>
    <property type="project" value="TreeGrafter"/>
</dbReference>
<keyword evidence="5" id="KW-1185">Reference proteome</keyword>
<comment type="similarity">
    <text evidence="1">Belongs to the TCTP family.</text>
</comment>
<proteinExistence type="inferred from homology"/>
<evidence type="ECO:0000256" key="1">
    <source>
        <dbReference type="PROSITE-ProRule" id="PRU01133"/>
    </source>
</evidence>
<dbReference type="SUPFAM" id="SSF51316">
    <property type="entry name" value="Mss4-like"/>
    <property type="match status" value="1"/>
</dbReference>
<dbReference type="PANTHER" id="PTHR11991">
    <property type="entry name" value="TRANSLATIONALLY CONTROLLED TUMOR PROTEIN-RELATED"/>
    <property type="match status" value="1"/>
</dbReference>
<name>A0A913ZIX3_PATMI</name>
<dbReference type="InterPro" id="IPR018105">
    <property type="entry name" value="Translational_control_tumour_p"/>
</dbReference>
<dbReference type="AlphaFoldDB" id="A0A913ZIX3"/>
<reference evidence="4" key="1">
    <citation type="submission" date="2022-11" db="UniProtKB">
        <authorList>
            <consortium name="EnsemblMetazoa"/>
        </authorList>
    </citation>
    <scope>IDENTIFICATION</scope>
</reference>
<dbReference type="EnsemblMetazoa" id="XM_038195083.1">
    <property type="protein sequence ID" value="XP_038051011.1"/>
    <property type="gene ID" value="LOC119724155"/>
</dbReference>
<feature type="domain" description="TCTP" evidence="3">
    <location>
        <begin position="1"/>
        <end position="179"/>
    </location>
</feature>
<dbReference type="InterPro" id="IPR011057">
    <property type="entry name" value="Mss4-like_sf"/>
</dbReference>
<dbReference type="PROSITE" id="PS51797">
    <property type="entry name" value="TCTP_3"/>
    <property type="match status" value="1"/>
</dbReference>
<dbReference type="OrthoDB" id="10248936at2759"/>
<dbReference type="GeneID" id="119724155"/>
<evidence type="ECO:0000313" key="5">
    <source>
        <dbReference type="Proteomes" id="UP000887568"/>
    </source>
</evidence>
<evidence type="ECO:0000259" key="3">
    <source>
        <dbReference type="PROSITE" id="PS51797"/>
    </source>
</evidence>
<dbReference type="Pfam" id="PF00838">
    <property type="entry name" value="TCTP"/>
    <property type="match status" value="1"/>
</dbReference>
<dbReference type="RefSeq" id="XP_038051011.1">
    <property type="nucleotide sequence ID" value="XM_038195083.1"/>
</dbReference>
<protein>
    <recommendedName>
        <fullName evidence="3">TCTP domain-containing protein</fullName>
    </recommendedName>
</protein>
<accession>A0A913ZIX3</accession>
<dbReference type="PANTHER" id="PTHR11991:SF0">
    <property type="entry name" value="TRANSLATIONALLY-CONTROLLED TUMOR PROTEIN"/>
    <property type="match status" value="1"/>
</dbReference>
<dbReference type="Gene3D" id="2.170.150.10">
    <property type="entry name" value="Metal Binding Protein, Guanine Nucleotide Exchange Factor, Chain A"/>
    <property type="match status" value="1"/>
</dbReference>
<dbReference type="GO" id="GO:0005509">
    <property type="term" value="F:calcium ion binding"/>
    <property type="evidence" value="ECO:0007669"/>
    <property type="project" value="TreeGrafter"/>
</dbReference>
<feature type="region of interest" description="Disordered" evidence="2">
    <location>
        <begin position="49"/>
        <end position="68"/>
    </location>
</feature>
<dbReference type="Proteomes" id="UP000887568">
    <property type="component" value="Unplaced"/>
</dbReference>
<dbReference type="InterPro" id="IPR011323">
    <property type="entry name" value="Mss4/transl-control_tumour"/>
</dbReference>
<dbReference type="InterPro" id="IPR034737">
    <property type="entry name" value="TCTP"/>
</dbReference>
<evidence type="ECO:0000313" key="4">
    <source>
        <dbReference type="EnsemblMetazoa" id="XP_038051011.1"/>
    </source>
</evidence>
<dbReference type="OMA" id="AYNKCIK"/>